<name>A0ABD2JD19_HETSC</name>
<comment type="caution">
    <text evidence="1">The sequence shown here is derived from an EMBL/GenBank/DDBJ whole genome shotgun (WGS) entry which is preliminary data.</text>
</comment>
<proteinExistence type="predicted"/>
<dbReference type="AlphaFoldDB" id="A0ABD2JD19"/>
<reference evidence="1 2" key="1">
    <citation type="submission" date="2024-10" db="EMBL/GenBank/DDBJ databases">
        <authorList>
            <person name="Kim D."/>
        </authorList>
    </citation>
    <scope>NUCLEOTIDE SEQUENCE [LARGE SCALE GENOMIC DNA]</scope>
    <source>
        <strain evidence="1">Taebaek</strain>
    </source>
</reference>
<gene>
    <name evidence="1" type="ORF">niasHS_009964</name>
</gene>
<accession>A0ABD2JD19</accession>
<organism evidence="1 2">
    <name type="scientific">Heterodera schachtii</name>
    <name type="common">Sugarbeet cyst nematode worm</name>
    <name type="synonym">Tylenchus schachtii</name>
    <dbReference type="NCBI Taxonomy" id="97005"/>
    <lineage>
        <taxon>Eukaryota</taxon>
        <taxon>Metazoa</taxon>
        <taxon>Ecdysozoa</taxon>
        <taxon>Nematoda</taxon>
        <taxon>Chromadorea</taxon>
        <taxon>Rhabditida</taxon>
        <taxon>Tylenchina</taxon>
        <taxon>Tylenchomorpha</taxon>
        <taxon>Tylenchoidea</taxon>
        <taxon>Heteroderidae</taxon>
        <taxon>Heteroderinae</taxon>
        <taxon>Heterodera</taxon>
    </lineage>
</organism>
<dbReference type="EMBL" id="JBICCN010000157">
    <property type="protein sequence ID" value="KAL3088513.1"/>
    <property type="molecule type" value="Genomic_DNA"/>
</dbReference>
<sequence>MVPIFGLDVQDKPFFPHLANRPENYGCNLFPTKSDYLADGMNIAKRKEFDKCFTTDYPIGHPTLHVPCEEVDWRTPEDNPYPLAILKVFVIPPRQIDVPVLPVKVDDRLGVPLCMKCCKKFPNGAVKLSYSCKHSDRERGWISTCTSLEV</sequence>
<dbReference type="Proteomes" id="UP001620645">
    <property type="component" value="Unassembled WGS sequence"/>
</dbReference>
<protein>
    <submittedName>
        <fullName evidence="1">Uncharacterized protein</fullName>
    </submittedName>
</protein>
<evidence type="ECO:0000313" key="1">
    <source>
        <dbReference type="EMBL" id="KAL3088513.1"/>
    </source>
</evidence>
<keyword evidence="2" id="KW-1185">Reference proteome</keyword>
<evidence type="ECO:0000313" key="2">
    <source>
        <dbReference type="Proteomes" id="UP001620645"/>
    </source>
</evidence>